<organism evidence="3 4">
    <name type="scientific">Pantoea stewartii subsp. stewartii DC283</name>
    <dbReference type="NCBI Taxonomy" id="660596"/>
    <lineage>
        <taxon>Bacteria</taxon>
        <taxon>Pseudomonadati</taxon>
        <taxon>Pseudomonadota</taxon>
        <taxon>Gammaproteobacteria</taxon>
        <taxon>Enterobacterales</taxon>
        <taxon>Erwiniaceae</taxon>
        <taxon>Pantoea</taxon>
    </lineage>
</organism>
<gene>
    <name evidence="3" type="ORF">DSJ_10100</name>
</gene>
<dbReference type="EMBL" id="CP017581">
    <property type="protein sequence ID" value="ARF49657.1"/>
    <property type="molecule type" value="Genomic_DNA"/>
</dbReference>
<dbReference type="Proteomes" id="UP000192380">
    <property type="component" value="Chromosome"/>
</dbReference>
<dbReference type="Gene3D" id="2.40.50.230">
    <property type="entry name" value="Gp5 N-terminal domain"/>
    <property type="match status" value="1"/>
</dbReference>
<dbReference type="InterPro" id="IPR037026">
    <property type="entry name" value="Vgr_OB-fold_dom_sf"/>
</dbReference>
<dbReference type="InterPro" id="IPR041599">
    <property type="entry name" value="Gp138_N"/>
</dbReference>
<evidence type="ECO:0000259" key="2">
    <source>
        <dbReference type="Pfam" id="PF18352"/>
    </source>
</evidence>
<protein>
    <recommendedName>
        <fullName evidence="2">Phage protein Gp138 N-terminal domain-containing protein</fullName>
    </recommendedName>
</protein>
<feature type="compositionally biased region" description="Polar residues" evidence="1">
    <location>
        <begin position="210"/>
        <end position="225"/>
    </location>
</feature>
<sequence>MSSIRPISGLEAFDSGVNISKNQIWVAVPGTIRSFDPDTVTCVVDMAIISGINTSKEDNISFDRLDRDSEDYPFLMDAPVVFPRGGGCTLTFPIKAGDECLVVFSQSNIDFWWQNGGSQLSLNQRRHDFSDAFVIPGPQSQAKKISNISPTAAQLRTDDGSAFVEVSAGGDVTATSGGQITLNAPQVTINGNVQVNGSLTATGDVKGSGKSLSTHTHGNVQNGDNHTGAPD</sequence>
<evidence type="ECO:0000313" key="3">
    <source>
        <dbReference type="EMBL" id="ARF49657.1"/>
    </source>
</evidence>
<proteinExistence type="predicted"/>
<feature type="domain" description="Phage protein Gp138 N-terminal" evidence="2">
    <location>
        <begin position="28"/>
        <end position="137"/>
    </location>
</feature>
<accession>A0ABM6K4C0</accession>
<dbReference type="Pfam" id="PF18352">
    <property type="entry name" value="Gp138_N"/>
    <property type="match status" value="1"/>
</dbReference>
<feature type="region of interest" description="Disordered" evidence="1">
    <location>
        <begin position="200"/>
        <end position="231"/>
    </location>
</feature>
<reference evidence="3 4" key="1">
    <citation type="submission" date="2016-10" db="EMBL/GenBank/DDBJ databases">
        <title>Complete Genome Assembly of Pantoea stewartii subsp. stewartii DC283, a Corn Pathogen.</title>
        <authorList>
            <person name="Duong D.A."/>
            <person name="Stevens A.M."/>
            <person name="Jensen R.V."/>
        </authorList>
    </citation>
    <scope>NUCLEOTIDE SEQUENCE [LARGE SCALE GENOMIC DNA]</scope>
    <source>
        <strain evidence="3 4">DC283</strain>
    </source>
</reference>
<name>A0ABM6K4C0_PANSE</name>
<evidence type="ECO:0000313" key="4">
    <source>
        <dbReference type="Proteomes" id="UP000192380"/>
    </source>
</evidence>
<evidence type="ECO:0000256" key="1">
    <source>
        <dbReference type="SAM" id="MobiDB-lite"/>
    </source>
</evidence>
<keyword evidence="4" id="KW-1185">Reference proteome</keyword>
<dbReference type="RefSeq" id="WP_052310117.1">
    <property type="nucleotide sequence ID" value="NZ_AHIE01000008.1"/>
</dbReference>